<reference evidence="2 3" key="1">
    <citation type="submission" date="2021-06" db="EMBL/GenBank/DDBJ databases">
        <title>Caerostris darwini draft genome.</title>
        <authorList>
            <person name="Kono N."/>
            <person name="Arakawa K."/>
        </authorList>
    </citation>
    <scope>NUCLEOTIDE SEQUENCE [LARGE SCALE GENOMIC DNA]</scope>
</reference>
<feature type="region of interest" description="Disordered" evidence="1">
    <location>
        <begin position="61"/>
        <end position="90"/>
    </location>
</feature>
<comment type="caution">
    <text evidence="2">The sequence shown here is derived from an EMBL/GenBank/DDBJ whole genome shotgun (WGS) entry which is preliminary data.</text>
</comment>
<keyword evidence="3" id="KW-1185">Reference proteome</keyword>
<name>A0AAV4R4W3_9ARAC</name>
<proteinExistence type="predicted"/>
<evidence type="ECO:0000256" key="1">
    <source>
        <dbReference type="SAM" id="MobiDB-lite"/>
    </source>
</evidence>
<protein>
    <submittedName>
        <fullName evidence="2">Uncharacterized protein</fullName>
    </submittedName>
</protein>
<dbReference type="AlphaFoldDB" id="A0AAV4R4W3"/>
<accession>A0AAV4R4W3</accession>
<organism evidence="2 3">
    <name type="scientific">Caerostris darwini</name>
    <dbReference type="NCBI Taxonomy" id="1538125"/>
    <lineage>
        <taxon>Eukaryota</taxon>
        <taxon>Metazoa</taxon>
        <taxon>Ecdysozoa</taxon>
        <taxon>Arthropoda</taxon>
        <taxon>Chelicerata</taxon>
        <taxon>Arachnida</taxon>
        <taxon>Araneae</taxon>
        <taxon>Araneomorphae</taxon>
        <taxon>Entelegynae</taxon>
        <taxon>Araneoidea</taxon>
        <taxon>Araneidae</taxon>
        <taxon>Caerostris</taxon>
    </lineage>
</organism>
<dbReference type="EMBL" id="BPLQ01005803">
    <property type="protein sequence ID" value="GIY17363.1"/>
    <property type="molecule type" value="Genomic_DNA"/>
</dbReference>
<feature type="compositionally biased region" description="Low complexity" evidence="1">
    <location>
        <begin position="61"/>
        <end position="75"/>
    </location>
</feature>
<sequence>MKTHWCDLGVSTSGFRDDGLSLKPDSRPMCEMDGTLRAYCRERNFIFGLRHYCGRGTRESGLWTGSESSSPSSPLHPRQKTLLTGSRAPSPSFHFLRLDEAGDIATWPWDSDA</sequence>
<evidence type="ECO:0000313" key="3">
    <source>
        <dbReference type="Proteomes" id="UP001054837"/>
    </source>
</evidence>
<evidence type="ECO:0000313" key="2">
    <source>
        <dbReference type="EMBL" id="GIY17363.1"/>
    </source>
</evidence>
<dbReference type="Proteomes" id="UP001054837">
    <property type="component" value="Unassembled WGS sequence"/>
</dbReference>
<gene>
    <name evidence="2" type="primary">AVEN_241994_1</name>
    <name evidence="2" type="ORF">CDAR_1491</name>
</gene>